<protein>
    <recommendedName>
        <fullName evidence="2">NADH-ubiquinone oxidoreductase 21kDa subunit N-terminal domain-containing protein</fullName>
    </recommendedName>
</protein>
<keyword evidence="1" id="KW-0812">Transmembrane</keyword>
<accession>A0A024G8X2</accession>
<reference evidence="3 4" key="1">
    <citation type="submission" date="2012-05" db="EMBL/GenBank/DDBJ databases">
        <title>Recombination and specialization in a pathogen metapopulation.</title>
        <authorList>
            <person name="Gardiner A."/>
            <person name="Kemen E."/>
            <person name="Schultz-Larsen T."/>
            <person name="MacLean D."/>
            <person name="Van Oosterhout C."/>
            <person name="Jones J.D.G."/>
        </authorList>
    </citation>
    <scope>NUCLEOTIDE SEQUENCE [LARGE SCALE GENOMIC DNA]</scope>
    <source>
        <strain evidence="3 4">Ac Nc2</strain>
    </source>
</reference>
<feature type="transmembrane region" description="Helical" evidence="1">
    <location>
        <begin position="38"/>
        <end position="56"/>
    </location>
</feature>
<evidence type="ECO:0000256" key="1">
    <source>
        <dbReference type="SAM" id="Phobius"/>
    </source>
</evidence>
<keyword evidence="4" id="KW-1185">Reference proteome</keyword>
<keyword evidence="1" id="KW-0472">Membrane</keyword>
<keyword evidence="1" id="KW-1133">Transmembrane helix</keyword>
<dbReference type="InterPro" id="IPR053229">
    <property type="entry name" value="NADH-Q_oxidrdct_subunit"/>
</dbReference>
<dbReference type="InParanoid" id="A0A024G8X2"/>
<dbReference type="PANTHER" id="PTHR34062">
    <property type="entry name" value="OXIDOREDUCTASE 21 KDA SUBUNIT, PUTATIVE (AFU_ORTHOLOGUE AFUA_4G04750)-RELATED"/>
    <property type="match status" value="1"/>
</dbReference>
<dbReference type="PANTHER" id="PTHR34062:SF1">
    <property type="entry name" value="NADH-UBIQUINONE OXIDOREDUCTASE 21KDA SUBUNIT N-TERMINAL DOMAIN-CONTAINING PROTEIN"/>
    <property type="match status" value="1"/>
</dbReference>
<evidence type="ECO:0000259" key="2">
    <source>
        <dbReference type="Pfam" id="PF10785"/>
    </source>
</evidence>
<organism evidence="3 4">
    <name type="scientific">Albugo candida</name>
    <dbReference type="NCBI Taxonomy" id="65357"/>
    <lineage>
        <taxon>Eukaryota</taxon>
        <taxon>Sar</taxon>
        <taxon>Stramenopiles</taxon>
        <taxon>Oomycota</taxon>
        <taxon>Peronosporomycetes</taxon>
        <taxon>Albuginales</taxon>
        <taxon>Albuginaceae</taxon>
        <taxon>Albugo</taxon>
    </lineage>
</organism>
<proteinExistence type="predicted"/>
<sequence>MDPVINSVPRNPNDPRFPVLSAQPSSKEVRQNFNFSDIMQWGALTAISFPVGYISGNRVDRFLARPSMWVTGLLGSLGGYLLAYQNSCFRLQGFKDNRGDIRGFQSQKKEQGR</sequence>
<dbReference type="InterPro" id="IPR019721">
    <property type="entry name" value="NADH-UbQ_OxRdtase_su21_N"/>
</dbReference>
<feature type="transmembrane region" description="Helical" evidence="1">
    <location>
        <begin position="68"/>
        <end position="85"/>
    </location>
</feature>
<evidence type="ECO:0000313" key="4">
    <source>
        <dbReference type="Proteomes" id="UP000053237"/>
    </source>
</evidence>
<dbReference type="EMBL" id="CAIX01000039">
    <property type="protein sequence ID" value="CCI42772.1"/>
    <property type="molecule type" value="Genomic_DNA"/>
</dbReference>
<gene>
    <name evidence="3" type="ORF">BN9_035560</name>
</gene>
<name>A0A024G8X2_9STRA</name>
<dbReference type="Pfam" id="PF10785">
    <property type="entry name" value="NADH-u_ox-rdase"/>
    <property type="match status" value="1"/>
</dbReference>
<comment type="caution">
    <text evidence="3">The sequence shown here is derived from an EMBL/GenBank/DDBJ whole genome shotgun (WGS) entry which is preliminary data.</text>
</comment>
<evidence type="ECO:0000313" key="3">
    <source>
        <dbReference type="EMBL" id="CCI42772.1"/>
    </source>
</evidence>
<feature type="domain" description="NADH-ubiquinone oxidoreductase 21kDa subunit N-terminal" evidence="2">
    <location>
        <begin position="15"/>
        <end position="95"/>
    </location>
</feature>
<dbReference type="STRING" id="65357.A0A024G8X2"/>
<dbReference type="OrthoDB" id="196140at2759"/>
<dbReference type="AlphaFoldDB" id="A0A024G8X2"/>
<dbReference type="Proteomes" id="UP000053237">
    <property type="component" value="Unassembled WGS sequence"/>
</dbReference>